<feature type="region of interest" description="Disordered" evidence="1">
    <location>
        <begin position="606"/>
        <end position="640"/>
    </location>
</feature>
<gene>
    <name evidence="2" type="ORF">POL68_34345</name>
</gene>
<organism evidence="2 3">
    <name type="scientific">Stigmatella ashevillensis</name>
    <dbReference type="NCBI Taxonomy" id="2995309"/>
    <lineage>
        <taxon>Bacteria</taxon>
        <taxon>Pseudomonadati</taxon>
        <taxon>Myxococcota</taxon>
        <taxon>Myxococcia</taxon>
        <taxon>Myxococcales</taxon>
        <taxon>Cystobacterineae</taxon>
        <taxon>Archangiaceae</taxon>
        <taxon>Stigmatella</taxon>
    </lineage>
</organism>
<protein>
    <submittedName>
        <fullName evidence="2">Uncharacterized protein</fullName>
    </submittedName>
</protein>
<sequence length="640" mass="70339">MRTAVQEGLQIGLTLTLGGQSFSIPGGQVKHLSVHLAAHGFTASVTFWSSLQKKDSALFTALQKPDLLQVRLSVAAGDASPPTPLVLQGLVRSRRITSESHGLVQGAEHLFRRFTLEFADPAQVLWRQHRPIDLYTDVSMMEVLEAHKANLQLSYDWTVLKQKQPMLCLALGADAPGVSFYDFVLWYVATNNGVWSYDSHLNQYWLTADKPSPLLAAPLSGLQVQDMKVHLPPPIRHATRVLNAVAQAPTTAVLEQPQAVSGVSHDVMLRTPLATQAEQRQKLEKTRLKPRQSQLDISFKHFPTVDIFPGALLRLEGPLWPSGLKGLDEDQRVVHLDLEAHSLNEGPHDDQQNLIATYESLLTLRLEPASETLVNLPAYRTPRYPIHVEGLVHSPGGDAQDRRYLIVEDEKTSLHSFRMTVPLWNKTVDVPAEPNQLPGHFFFPPYKNTRVLVALHFEHAELVRFIDWKEGVRTPQDGQGDQALLGWNKLSQTAFTHDFQDDNPVWRIHRTSGGDTQIVRMGEGHLFIQVQETPGAMAPTPTYDVSPQVDAAKADLSASVGGALTESTTAYQAAMGSVKTKMQGAHAETKAALSGAKKEVGAKVAEAKSALQEASSRLSQSSGQLSGNAAEAKASLEKLR</sequence>
<comment type="caution">
    <text evidence="2">The sequence shown here is derived from an EMBL/GenBank/DDBJ whole genome shotgun (WGS) entry which is preliminary data.</text>
</comment>
<proteinExistence type="predicted"/>
<evidence type="ECO:0000256" key="1">
    <source>
        <dbReference type="SAM" id="MobiDB-lite"/>
    </source>
</evidence>
<accession>A0ABT5DMM1</accession>
<reference evidence="2 3" key="1">
    <citation type="submission" date="2022-11" db="EMBL/GenBank/DDBJ databases">
        <title>Minimal conservation of predation-associated metabolite biosynthetic gene clusters underscores biosynthetic potential of Myxococcota including descriptions for ten novel species: Archangium lansinium sp. nov., Myxococcus landrumus sp. nov., Nannocystis bai.</title>
        <authorList>
            <person name="Ahearne A."/>
            <person name="Stevens C."/>
            <person name="Dowd S."/>
        </authorList>
    </citation>
    <scope>NUCLEOTIDE SEQUENCE [LARGE SCALE GENOMIC DNA]</scope>
    <source>
        <strain evidence="2 3">NCWAL01</strain>
    </source>
</reference>
<evidence type="ECO:0000313" key="3">
    <source>
        <dbReference type="Proteomes" id="UP001221838"/>
    </source>
</evidence>
<evidence type="ECO:0000313" key="2">
    <source>
        <dbReference type="EMBL" id="MDC0713597.1"/>
    </source>
</evidence>
<dbReference type="EMBL" id="JAQNDM010000002">
    <property type="protein sequence ID" value="MDC0713597.1"/>
    <property type="molecule type" value="Genomic_DNA"/>
</dbReference>
<name>A0ABT5DMM1_9BACT</name>
<dbReference type="Proteomes" id="UP001221838">
    <property type="component" value="Unassembled WGS sequence"/>
</dbReference>
<keyword evidence="3" id="KW-1185">Reference proteome</keyword>
<dbReference type="RefSeq" id="WP_272143949.1">
    <property type="nucleotide sequence ID" value="NZ_JAQNDM010000002.1"/>
</dbReference>
<feature type="compositionally biased region" description="Low complexity" evidence="1">
    <location>
        <begin position="606"/>
        <end position="630"/>
    </location>
</feature>